<keyword evidence="19" id="KW-1185">Reference proteome</keyword>
<keyword evidence="12 16" id="KW-0143">Chaperone</keyword>
<dbReference type="NCBIfam" id="NF002334">
    <property type="entry name" value="PRK01294.1-2"/>
    <property type="match status" value="1"/>
</dbReference>
<evidence type="ECO:0000256" key="14">
    <source>
        <dbReference type="ARBA" id="ARBA00031542"/>
    </source>
</evidence>
<evidence type="ECO:0000256" key="5">
    <source>
        <dbReference type="ARBA" id="ARBA00022475"/>
    </source>
</evidence>
<dbReference type="GO" id="GO:0016042">
    <property type="term" value="P:lipid catabolic process"/>
    <property type="evidence" value="ECO:0007669"/>
    <property type="project" value="UniProtKB-UniRule"/>
</dbReference>
<evidence type="ECO:0000256" key="4">
    <source>
        <dbReference type="ARBA" id="ARBA00019692"/>
    </source>
</evidence>
<comment type="similarity">
    <text evidence="3 16">Belongs to the lipase chaperone family.</text>
</comment>
<evidence type="ECO:0000256" key="11">
    <source>
        <dbReference type="ARBA" id="ARBA00023136"/>
    </source>
</evidence>
<evidence type="ECO:0000256" key="10">
    <source>
        <dbReference type="ARBA" id="ARBA00023098"/>
    </source>
</evidence>
<keyword evidence="7 16" id="KW-0812">Transmembrane</keyword>
<dbReference type="GO" id="GO:0051082">
    <property type="term" value="F:unfolded protein binding"/>
    <property type="evidence" value="ECO:0007669"/>
    <property type="project" value="UniProtKB-UniRule"/>
</dbReference>
<accession>A0A844LZ43</accession>
<keyword evidence="8 16" id="KW-0442">Lipid degradation</keyword>
<comment type="subcellular location">
    <subcellularLocation>
        <location evidence="2">Cell inner membrane</location>
        <topology evidence="2">Single-pass membrane protein</topology>
        <orientation evidence="2">Periplasmic side</orientation>
    </subcellularLocation>
</comment>
<evidence type="ECO:0000256" key="7">
    <source>
        <dbReference type="ARBA" id="ARBA00022692"/>
    </source>
</evidence>
<evidence type="ECO:0000256" key="6">
    <source>
        <dbReference type="ARBA" id="ARBA00022519"/>
    </source>
</evidence>
<keyword evidence="10 16" id="KW-0443">Lipid metabolism</keyword>
<dbReference type="SUPFAM" id="SSF158855">
    <property type="entry name" value="Lipase chaperone-like"/>
    <property type="match status" value="1"/>
</dbReference>
<proteinExistence type="inferred from homology"/>
<organism evidence="18 19">
    <name type="scientific">Psychrobacter sanguinis</name>
    <dbReference type="NCBI Taxonomy" id="861445"/>
    <lineage>
        <taxon>Bacteria</taxon>
        <taxon>Pseudomonadati</taxon>
        <taxon>Pseudomonadota</taxon>
        <taxon>Gammaproteobacteria</taxon>
        <taxon>Moraxellales</taxon>
        <taxon>Moraxellaceae</taxon>
        <taxon>Psychrobacter</taxon>
    </lineage>
</organism>
<comment type="function">
    <text evidence="1 16">May be involved in the folding of the extracellular lipase during its passage through the periplasm.</text>
</comment>
<evidence type="ECO:0000256" key="13">
    <source>
        <dbReference type="ARBA" id="ARBA00030948"/>
    </source>
</evidence>
<evidence type="ECO:0000256" key="2">
    <source>
        <dbReference type="ARBA" id="ARBA00004383"/>
    </source>
</evidence>
<dbReference type="AlphaFoldDB" id="A0A844LZ43"/>
<protein>
    <recommendedName>
        <fullName evidence="4 16">Lipase chaperone</fullName>
    </recommendedName>
    <alternativeName>
        <fullName evidence="16">Lipase activator protein</fullName>
    </alternativeName>
    <alternativeName>
        <fullName evidence="15 16">Lipase foldase</fullName>
    </alternativeName>
    <alternativeName>
        <fullName evidence="13 16">Lipase helper protein</fullName>
    </alternativeName>
    <alternativeName>
        <fullName evidence="14 16">Lipase modulator</fullName>
    </alternativeName>
</protein>
<evidence type="ECO:0000313" key="18">
    <source>
        <dbReference type="EMBL" id="MUG31834.1"/>
    </source>
</evidence>
<keyword evidence="11 16" id="KW-0472">Membrane</keyword>
<comment type="caution">
    <text evidence="18">The sequence shown here is derived from an EMBL/GenBank/DDBJ whole genome shotgun (WGS) entry which is preliminary data.</text>
</comment>
<dbReference type="EMBL" id="WFKQ01000002">
    <property type="protein sequence ID" value="MUG31834.1"/>
    <property type="molecule type" value="Genomic_DNA"/>
</dbReference>
<evidence type="ECO:0000256" key="17">
    <source>
        <dbReference type="SAM" id="Coils"/>
    </source>
</evidence>
<dbReference type="Pfam" id="PF03280">
    <property type="entry name" value="Lipase_chap"/>
    <property type="match status" value="1"/>
</dbReference>
<feature type="coiled-coil region" evidence="17">
    <location>
        <begin position="153"/>
        <end position="180"/>
    </location>
</feature>
<dbReference type="GO" id="GO:0005886">
    <property type="term" value="C:plasma membrane"/>
    <property type="evidence" value="ECO:0007669"/>
    <property type="project" value="UniProtKB-SubCell"/>
</dbReference>
<sequence>MKNKSWIKTALIVLILACVIGAIIFLIPRFNTSDKPADTAATPSKRSSLNHTLPVQADSEEQIIDLPYPEGHFVTGVERLPKSLQGTQVDGEIIVTKEGQLVATPGLRRLFDYFLSALGEEDSATIDARVEAYISSRTPQPAADAAIDTYYQYQQYLKQVAALESRLSNQQQATKTLEAMQAGEVDLARIKQQRQQVQALRQQILGKPVAQAFFAADDQVQDYNMAMLQIAQDKSLSIAQKQQAQQAYIQKLPESATKQQLQQQKQIEQLVEQAQQMKQQGASEKQIFEMRAKLVGPQAAQRLGALDKKNQDFDHRFTQYQQRKQQILATNSSDNNKQQQITQLEQQLFSETEQKRLVGYEAYRAYLDDGQQP</sequence>
<evidence type="ECO:0000256" key="15">
    <source>
        <dbReference type="ARBA" id="ARBA00033028"/>
    </source>
</evidence>
<gene>
    <name evidence="16" type="primary">lifO</name>
    <name evidence="18" type="ORF">GB996_03400</name>
</gene>
<name>A0A844LZ43_9GAMM</name>
<dbReference type="OrthoDB" id="7025807at2"/>
<dbReference type="HAMAP" id="MF_00790">
    <property type="entry name" value="Lipase_chap"/>
    <property type="match status" value="1"/>
</dbReference>
<dbReference type="GO" id="GO:0006457">
    <property type="term" value="P:protein folding"/>
    <property type="evidence" value="ECO:0007669"/>
    <property type="project" value="UniProtKB-UniRule"/>
</dbReference>
<dbReference type="InterPro" id="IPR004961">
    <property type="entry name" value="Lipase_chaperone"/>
</dbReference>
<reference evidence="18 19" key="1">
    <citation type="journal article" date="2019" name="PLoS ONE">
        <title>Pup mortality in New Zealand sea lions (Phocarctos hookeri) at Enderby Island, Auckland Islands, 2013-18.</title>
        <authorList>
            <person name="Michael S.A."/>
            <person name="Hayman D.T.S."/>
            <person name="Gray R."/>
            <person name="Zhang J."/>
            <person name="Rogers L."/>
            <person name="Roe W.D."/>
        </authorList>
    </citation>
    <scope>NUCLEOTIDE SEQUENCE [LARGE SCALE GENOMIC DNA]</scope>
    <source>
        <strain evidence="18 19">SM868</strain>
    </source>
</reference>
<dbReference type="RefSeq" id="WP_155586858.1">
    <property type="nucleotide sequence ID" value="NZ_WFKQ01000002.1"/>
</dbReference>
<keyword evidence="17" id="KW-0175">Coiled coil</keyword>
<evidence type="ECO:0000256" key="12">
    <source>
        <dbReference type="ARBA" id="ARBA00023186"/>
    </source>
</evidence>
<evidence type="ECO:0000256" key="1">
    <source>
        <dbReference type="ARBA" id="ARBA00003280"/>
    </source>
</evidence>
<dbReference type="Proteomes" id="UP000442109">
    <property type="component" value="Unassembled WGS sequence"/>
</dbReference>
<evidence type="ECO:0000313" key="19">
    <source>
        <dbReference type="Proteomes" id="UP000442109"/>
    </source>
</evidence>
<evidence type="ECO:0000256" key="8">
    <source>
        <dbReference type="ARBA" id="ARBA00022963"/>
    </source>
</evidence>
<keyword evidence="5 16" id="KW-1003">Cell membrane</keyword>
<keyword evidence="6 16" id="KW-0997">Cell inner membrane</keyword>
<evidence type="ECO:0000256" key="3">
    <source>
        <dbReference type="ARBA" id="ARBA00010358"/>
    </source>
</evidence>
<evidence type="ECO:0000256" key="16">
    <source>
        <dbReference type="HAMAP-Rule" id="MF_00790"/>
    </source>
</evidence>
<keyword evidence="9 16" id="KW-1133">Transmembrane helix</keyword>
<evidence type="ECO:0000256" key="9">
    <source>
        <dbReference type="ARBA" id="ARBA00022989"/>
    </source>
</evidence>
<feature type="transmembrane region" description="Helical" evidence="16">
    <location>
        <begin position="6"/>
        <end position="27"/>
    </location>
</feature>